<organism evidence="2 3">
    <name type="scientific">Plectosphaerella plurivora</name>
    <dbReference type="NCBI Taxonomy" id="936078"/>
    <lineage>
        <taxon>Eukaryota</taxon>
        <taxon>Fungi</taxon>
        <taxon>Dikarya</taxon>
        <taxon>Ascomycota</taxon>
        <taxon>Pezizomycotina</taxon>
        <taxon>Sordariomycetes</taxon>
        <taxon>Hypocreomycetidae</taxon>
        <taxon>Glomerellales</taxon>
        <taxon>Plectosphaerellaceae</taxon>
        <taxon>Plectosphaerella</taxon>
    </lineage>
</organism>
<dbReference type="InterPro" id="IPR000210">
    <property type="entry name" value="BTB/POZ_dom"/>
</dbReference>
<dbReference type="Proteomes" id="UP000770015">
    <property type="component" value="Unassembled WGS sequence"/>
</dbReference>
<comment type="caution">
    <text evidence="2">The sequence shown here is derived from an EMBL/GenBank/DDBJ whole genome shotgun (WGS) entry which is preliminary data.</text>
</comment>
<protein>
    <submittedName>
        <fullName evidence="2">BTB/POZ protein</fullName>
    </submittedName>
</protein>
<evidence type="ECO:0000313" key="2">
    <source>
        <dbReference type="EMBL" id="KAH6686404.1"/>
    </source>
</evidence>
<evidence type="ECO:0000259" key="1">
    <source>
        <dbReference type="PROSITE" id="PS50097"/>
    </source>
</evidence>
<reference evidence="2" key="1">
    <citation type="journal article" date="2021" name="Nat. Commun.">
        <title>Genetic determinants of endophytism in the Arabidopsis root mycobiome.</title>
        <authorList>
            <person name="Mesny F."/>
            <person name="Miyauchi S."/>
            <person name="Thiergart T."/>
            <person name="Pickel B."/>
            <person name="Atanasova L."/>
            <person name="Karlsson M."/>
            <person name="Huettel B."/>
            <person name="Barry K.W."/>
            <person name="Haridas S."/>
            <person name="Chen C."/>
            <person name="Bauer D."/>
            <person name="Andreopoulos W."/>
            <person name="Pangilinan J."/>
            <person name="LaButti K."/>
            <person name="Riley R."/>
            <person name="Lipzen A."/>
            <person name="Clum A."/>
            <person name="Drula E."/>
            <person name="Henrissat B."/>
            <person name="Kohler A."/>
            <person name="Grigoriev I.V."/>
            <person name="Martin F.M."/>
            <person name="Hacquard S."/>
        </authorList>
    </citation>
    <scope>NUCLEOTIDE SEQUENCE</scope>
    <source>
        <strain evidence="2">MPI-SDFR-AT-0117</strain>
    </source>
</reference>
<dbReference type="OrthoDB" id="6359816at2759"/>
<keyword evidence="3" id="KW-1185">Reference proteome</keyword>
<dbReference type="PANTHER" id="PTHR47843:SF5">
    <property type="entry name" value="BTB_POZ DOMAIN PROTEIN"/>
    <property type="match status" value="1"/>
</dbReference>
<name>A0A9P9A828_9PEZI</name>
<dbReference type="Gene3D" id="3.30.710.10">
    <property type="entry name" value="Potassium Channel Kv1.1, Chain A"/>
    <property type="match status" value="1"/>
</dbReference>
<dbReference type="AlphaFoldDB" id="A0A9P9A828"/>
<feature type="domain" description="BTB" evidence="1">
    <location>
        <begin position="26"/>
        <end position="85"/>
    </location>
</feature>
<gene>
    <name evidence="2" type="ORF">F5X68DRAFT_208959</name>
</gene>
<dbReference type="SUPFAM" id="SSF54695">
    <property type="entry name" value="POZ domain"/>
    <property type="match status" value="1"/>
</dbReference>
<dbReference type="PROSITE" id="PS50097">
    <property type="entry name" value="BTB"/>
    <property type="match status" value="1"/>
</dbReference>
<dbReference type="CDD" id="cd18186">
    <property type="entry name" value="BTB_POZ_ZBTB_KLHL-like"/>
    <property type="match status" value="1"/>
</dbReference>
<sequence>MNQTSGTPNEVLMQAMKGLRYSGDYSDMTIVCDEDVYKVHKVVICSRSEYFRKVFDISMEESHTSRVDLSGHSPEAVRYLIDFFYLLDYAHDVSTTKKAKKKKKKYKSGFVDELPPEPAPEVPESVPESVPELPNDHLWISPPEPPLDVLGPAKKNETSLLDHCRVYALADYTQVQELKALAASKFKTEVEVRWDHPEFFEAIQEVYQTSTKQDRGLRDIVVDVLSNHKELLDIQDYQDLVSRLDLSFELLIAVQKANGWGGGSKPNGWCNSCGSYNQ</sequence>
<dbReference type="SMART" id="SM00225">
    <property type="entry name" value="BTB"/>
    <property type="match status" value="1"/>
</dbReference>
<dbReference type="Pfam" id="PF00651">
    <property type="entry name" value="BTB"/>
    <property type="match status" value="1"/>
</dbReference>
<accession>A0A9P9A828</accession>
<evidence type="ECO:0000313" key="3">
    <source>
        <dbReference type="Proteomes" id="UP000770015"/>
    </source>
</evidence>
<dbReference type="PANTHER" id="PTHR47843">
    <property type="entry name" value="BTB DOMAIN-CONTAINING PROTEIN-RELATED"/>
    <property type="match status" value="1"/>
</dbReference>
<dbReference type="EMBL" id="JAGSXJ010000013">
    <property type="protein sequence ID" value="KAH6686404.1"/>
    <property type="molecule type" value="Genomic_DNA"/>
</dbReference>
<dbReference type="InterPro" id="IPR011333">
    <property type="entry name" value="SKP1/BTB/POZ_sf"/>
</dbReference>
<proteinExistence type="predicted"/>